<dbReference type="Gene3D" id="3.30.559.10">
    <property type="entry name" value="Chloramphenicol acetyltransferase-like domain"/>
    <property type="match status" value="3"/>
</dbReference>
<evidence type="ECO:0000313" key="7">
    <source>
        <dbReference type="Proteomes" id="UP000620124"/>
    </source>
</evidence>
<dbReference type="InterPro" id="IPR020845">
    <property type="entry name" value="AMP-binding_CS"/>
</dbReference>
<dbReference type="SUPFAM" id="SSF47336">
    <property type="entry name" value="ACP-like"/>
    <property type="match status" value="2"/>
</dbReference>
<dbReference type="InterPro" id="IPR036736">
    <property type="entry name" value="ACP-like_sf"/>
</dbReference>
<reference evidence="6" key="1">
    <citation type="submission" date="2020-05" db="EMBL/GenBank/DDBJ databases">
        <title>Mycena genomes resolve the evolution of fungal bioluminescence.</title>
        <authorList>
            <person name="Tsai I.J."/>
        </authorList>
    </citation>
    <scope>NUCLEOTIDE SEQUENCE</scope>
    <source>
        <strain evidence="6">CCC161011</strain>
    </source>
</reference>
<dbReference type="GO" id="GO:0031177">
    <property type="term" value="F:phosphopantetheine binding"/>
    <property type="evidence" value="ECO:0007669"/>
    <property type="project" value="TreeGrafter"/>
</dbReference>
<dbReference type="Pfam" id="PF00550">
    <property type="entry name" value="PP-binding"/>
    <property type="match status" value="2"/>
</dbReference>
<dbReference type="InterPro" id="IPR010071">
    <property type="entry name" value="AA_adenyl_dom"/>
</dbReference>
<dbReference type="CDD" id="cd19545">
    <property type="entry name" value="FUM14_C_NRPS-like"/>
    <property type="match status" value="1"/>
</dbReference>
<dbReference type="OrthoDB" id="416786at2759"/>
<keyword evidence="4" id="KW-0511">Multifunctional enzyme</keyword>
<dbReference type="Pfam" id="PF13193">
    <property type="entry name" value="AMP-binding_C"/>
    <property type="match status" value="1"/>
</dbReference>
<sequence length="2520" mass="274964">MSTLLLESLPGFSLDQKFAHVPVTPVQELILRSGNRSWVATEIRLPSTTGITLESIQQAWIIVASRNDILRTSVRFAFDPGFLVLGDIAEVLLRDHPLDRCADFDSAHLIVTLAPEKFRVILHMPELLIDERSLRLIEHDLALCHSGATLVARVPSPDPFFSYVAEVHARDTEAARAHWKAILAGVHPSRSPFPTTAAPELTGTRKEIVVDAGTDAILQLRAFADEYATGDIFTVLQATWALVLGTHMGIDDVTFAVVLRDACNSVYPAHRVVGRMDITFPTHARVDRAAPLIALFESLKHAQDEGEQHGYIGFDRILEQWDVPRPSIFSALRICARGNHSTARLAFEDGAFPLSLRFGVLNSFRLDASFDSSFGEGQIRVLLDHFLAALQSMLSLNAFAAKAADVNILSSTERTKLVEQAAPRAPMRRELIHRLIEARAAVDPQAVAIEELDSWRAWTIGEINRFGNIVARQLGECRKAIIPVCLDRSAHLVIALLAILKTGSAYVILDPEHPQERLRLILEDIKAPFVISSAKLASRFDIPVKNIATLLSTPTPDHNIHTAIDGRDLAYIVYTSGSSGRPKGVELTHSAATTGILAATPSSDLRSLLFFNPIFSAAQRTIWLTIISGGILCLASKGSLISDLAGCISKLRVNTIGVTTTTASLLTPQDAPTLKTVILTGERVTDAVVERWADAVDLRSGYGLSECTQLAWSKSLSRNAPANKIDRPLDSTSAFVLIPETTTIAARLVPGELCLAGPQLARGYLNLSDLTSSVFIPNPFGEGRLYRTGDKAVYHDDGSIELLGRIDRQVKVAGQRVDPEEVESVLLQHVSVKTAAVQPVSLSGVTALVACVVFEGDVDESLVHHAQERLPPFALPSYWLQHDLLPTTVTGKVAHAALRAQLSLLSREDLLFRSFISSSALPASTPEELALSTACAQILGISESFVSMNASFIVLGGTSLQAIQLCTLLRKNGWVVGVSDIIQSPTLSALATLLVVADVATTAVPEPFSLVDRSSIDNDTVDWSLFEDIYPASALQEGLIGATLSGNKDYLYQRVYDISGKDIPRLRSALERVFRDDATLRTTFFPSGSSILQGVLPATTPLPWTEVPTAISLDEFKKQDLAVGVHLGSPFWRVAFLPAAQILVISSHHALFDFWSNSFSIDDAARIYDGQAPIERPPYKTFIRHLQTVNRDDSKKFWTEYLQNASPAYLNIMEPAKGSVIARSLPNISPELQKAHGITLGTLIYTAWALVLRIHNTSPADVTFATTLAARDLPIANLDVMNGPTLTTVPQRVHFPDIESLTTLELLKSVQTNLWGMMSHAQYGMRDALQLAEAKTSLFNTMVNIVTKNKQEDANAVFVPYGPPPVWRTEYVSLEVALPDVPGAPVDVKLVSAMGEREAEFVMEQFVNAFAAVSAPMSAKVIDLRLLSAAELAFLESRAGYETPTDAVIHAAMEAIALATPERPALEWEDGTVVSYGELNAKADRVAAALIERGVGPDVLVPLCVDKSIEMIVAIYGILKAGGAYVPLDPENPAERNRFICQDVEAVVGVTVPQHAHIFDEQLPLIILDGVARKSVNVRGEHEELKVSRTLLLFESKGSHDGRKWRLITGSRPPSPTGLPPPAPTSSNLAYAIYTSGSTGAPKGVLINHSCICTFITGRIRAEGYQPSWRTLLFANYVFDVSVSDIFVALSVGAVLCLASMESLMTNLYACIESFKANQISLTPTVARLLPAVPPSLTHMVLGGEPCSAELVAMFAPHLTLFNSYGPTETTVYCTWGDMPPEKSPRIIGFPMYGVGSMILQPGTMDVVPYGAIGEYCVLGPYVARGYLNRPESNAKSFIKWTNGERMYRTGDLIRWEASGELGCYGRRDNQVKIAGHRMELGEIEHAITATGIGHGRSVVVLTVAGKPQLGAFVLMEPEIEEERDLELDEESIILPPTAFVDEITSLRTTLGTALPPYMVPKFWIPVTRFPITAGSRKIDGALLARLGNALPDINKYGSVDSAQGPYVECSTPVEFALRDLWVDILQIDLKEIGATSSFFHFGGDSITAISLVGKCRSRGVGALSVGDVLANPLLKDMAAKVKQLSAGAGAAVAKTYMPLNDVYELAGVGKDDVEEILAAGPGQIEFLEFGGRPEKFWLLQTTRELPAEVDTQRWIEVTTELTRRNPILRTTFVKDVSGKWLQVVLKSTAPHIKEVEVADEIAMRAVVAEEWENEFAKGEPWVRYCIVKLADGRRFLLHRVSHAVYDGTSLRVLDVQFTAIARGEPVPTVPTFNAFIHYTETLDREQRLAFWRKILEGSTFSYPSSPSVASPACNTIHLVHLDNSIDACGPKHGVTVPIVFQTAFSLLLARLSGGTDIAYDSLVTGRDLPVEDAQEMSGACATFLPFRVQFGADTALSALLKSTQAIFWETNEHGDIPIMDIMPSAPNRCLFLFQPFEPNKAAAADPMRWCVLGMSKVRQEMNYALMMEVFRAPNGYVVRLRHDNRVFGKAEIEAVGDQLRAILDSMVAIDGDAEIKTLI</sequence>
<protein>
    <submittedName>
        <fullName evidence="6">Tyrocidine synthetase 1</fullName>
    </submittedName>
</protein>
<proteinExistence type="predicted"/>
<feature type="domain" description="Carrier" evidence="5">
    <location>
        <begin position="2009"/>
        <end position="2086"/>
    </location>
</feature>
<dbReference type="Proteomes" id="UP000620124">
    <property type="component" value="Unassembled WGS sequence"/>
</dbReference>
<evidence type="ECO:0000256" key="1">
    <source>
        <dbReference type="ARBA" id="ARBA00022450"/>
    </source>
</evidence>
<accession>A0A8H7D7Z6</accession>
<organism evidence="6 7">
    <name type="scientific">Mycena venus</name>
    <dbReference type="NCBI Taxonomy" id="2733690"/>
    <lineage>
        <taxon>Eukaryota</taxon>
        <taxon>Fungi</taxon>
        <taxon>Dikarya</taxon>
        <taxon>Basidiomycota</taxon>
        <taxon>Agaricomycotina</taxon>
        <taxon>Agaricomycetes</taxon>
        <taxon>Agaricomycetidae</taxon>
        <taxon>Agaricales</taxon>
        <taxon>Marasmiineae</taxon>
        <taxon>Mycenaceae</taxon>
        <taxon>Mycena</taxon>
    </lineage>
</organism>
<dbReference type="InterPro" id="IPR009081">
    <property type="entry name" value="PP-bd_ACP"/>
</dbReference>
<dbReference type="NCBIfam" id="TIGR01733">
    <property type="entry name" value="AA-adenyl-dom"/>
    <property type="match status" value="1"/>
</dbReference>
<gene>
    <name evidence="6" type="ORF">MVEN_00566500</name>
</gene>
<keyword evidence="7" id="KW-1185">Reference proteome</keyword>
<dbReference type="PANTHER" id="PTHR45527:SF1">
    <property type="entry name" value="FATTY ACID SYNTHASE"/>
    <property type="match status" value="1"/>
</dbReference>
<dbReference type="Gene3D" id="3.40.50.12780">
    <property type="entry name" value="N-terminal domain of ligase-like"/>
    <property type="match status" value="2"/>
</dbReference>
<dbReference type="GO" id="GO:0005737">
    <property type="term" value="C:cytoplasm"/>
    <property type="evidence" value="ECO:0007669"/>
    <property type="project" value="TreeGrafter"/>
</dbReference>
<dbReference type="SUPFAM" id="SSF56801">
    <property type="entry name" value="Acetyl-CoA synthetase-like"/>
    <property type="match status" value="2"/>
</dbReference>
<keyword evidence="1" id="KW-0596">Phosphopantetheine</keyword>
<evidence type="ECO:0000256" key="3">
    <source>
        <dbReference type="ARBA" id="ARBA00022598"/>
    </source>
</evidence>
<dbReference type="PROSITE" id="PS00455">
    <property type="entry name" value="AMP_BINDING"/>
    <property type="match status" value="1"/>
</dbReference>
<dbReference type="GO" id="GO:0043041">
    <property type="term" value="P:amino acid activation for nonribosomal peptide biosynthetic process"/>
    <property type="evidence" value="ECO:0007669"/>
    <property type="project" value="TreeGrafter"/>
</dbReference>
<dbReference type="SUPFAM" id="SSF52777">
    <property type="entry name" value="CoA-dependent acyltransferases"/>
    <property type="match status" value="6"/>
</dbReference>
<dbReference type="GO" id="GO:0044550">
    <property type="term" value="P:secondary metabolite biosynthetic process"/>
    <property type="evidence" value="ECO:0007669"/>
    <property type="project" value="TreeGrafter"/>
</dbReference>
<dbReference type="FunFam" id="3.30.300.30:FF:000015">
    <property type="entry name" value="Nonribosomal peptide synthase SidD"/>
    <property type="match status" value="1"/>
</dbReference>
<dbReference type="Gene3D" id="3.30.300.30">
    <property type="match status" value="2"/>
</dbReference>
<dbReference type="InterPro" id="IPR000873">
    <property type="entry name" value="AMP-dep_synth/lig_dom"/>
</dbReference>
<dbReference type="GO" id="GO:0016874">
    <property type="term" value="F:ligase activity"/>
    <property type="evidence" value="ECO:0007669"/>
    <property type="project" value="UniProtKB-KW"/>
</dbReference>
<feature type="domain" description="Carrier" evidence="5">
    <location>
        <begin position="922"/>
        <end position="998"/>
    </location>
</feature>
<evidence type="ECO:0000313" key="6">
    <source>
        <dbReference type="EMBL" id="KAF7362203.1"/>
    </source>
</evidence>
<dbReference type="InterPro" id="IPR023213">
    <property type="entry name" value="CAT-like_dom_sf"/>
</dbReference>
<dbReference type="PROSITE" id="PS50075">
    <property type="entry name" value="CARRIER"/>
    <property type="match status" value="2"/>
</dbReference>
<dbReference type="InterPro" id="IPR001242">
    <property type="entry name" value="Condensation_dom"/>
</dbReference>
<dbReference type="Pfam" id="PF00501">
    <property type="entry name" value="AMP-binding"/>
    <property type="match status" value="2"/>
</dbReference>
<keyword evidence="3" id="KW-0436">Ligase</keyword>
<evidence type="ECO:0000256" key="4">
    <source>
        <dbReference type="ARBA" id="ARBA00023268"/>
    </source>
</evidence>
<keyword evidence="2" id="KW-0597">Phosphoprotein</keyword>
<evidence type="ECO:0000256" key="2">
    <source>
        <dbReference type="ARBA" id="ARBA00022553"/>
    </source>
</evidence>
<dbReference type="Pfam" id="PF00668">
    <property type="entry name" value="Condensation"/>
    <property type="match status" value="3"/>
</dbReference>
<dbReference type="CDD" id="cd05918">
    <property type="entry name" value="A_NRPS_SidN3_like"/>
    <property type="match status" value="1"/>
</dbReference>
<name>A0A8H7D7Z6_9AGAR</name>
<evidence type="ECO:0000259" key="5">
    <source>
        <dbReference type="PROSITE" id="PS50075"/>
    </source>
</evidence>
<dbReference type="Gene3D" id="1.10.1200.10">
    <property type="entry name" value="ACP-like"/>
    <property type="match status" value="2"/>
</dbReference>
<dbReference type="InterPro" id="IPR025110">
    <property type="entry name" value="AMP-bd_C"/>
</dbReference>
<dbReference type="PANTHER" id="PTHR45527">
    <property type="entry name" value="NONRIBOSOMAL PEPTIDE SYNTHETASE"/>
    <property type="match status" value="1"/>
</dbReference>
<comment type="caution">
    <text evidence="6">The sequence shown here is derived from an EMBL/GenBank/DDBJ whole genome shotgun (WGS) entry which is preliminary data.</text>
</comment>
<dbReference type="Gene3D" id="3.30.559.30">
    <property type="entry name" value="Nonribosomal peptide synthetase, condensation domain"/>
    <property type="match status" value="3"/>
</dbReference>
<dbReference type="EMBL" id="JACAZI010000004">
    <property type="protein sequence ID" value="KAF7362203.1"/>
    <property type="molecule type" value="Genomic_DNA"/>
</dbReference>
<dbReference type="InterPro" id="IPR045851">
    <property type="entry name" value="AMP-bd_C_sf"/>
</dbReference>
<dbReference type="InterPro" id="IPR042099">
    <property type="entry name" value="ANL_N_sf"/>
</dbReference>